<evidence type="ECO:0000259" key="2">
    <source>
        <dbReference type="Pfam" id="PF00080"/>
    </source>
</evidence>
<evidence type="ECO:0000256" key="1">
    <source>
        <dbReference type="ARBA" id="ARBA00010457"/>
    </source>
</evidence>
<name>A0A418Q202_9SPHN</name>
<dbReference type="InterPro" id="IPR024134">
    <property type="entry name" value="SOD_Cu/Zn_/chaperone"/>
</dbReference>
<proteinExistence type="inferred from homology"/>
<protein>
    <submittedName>
        <fullName evidence="3">Superoxide dismutase family protein</fullName>
    </submittedName>
</protein>
<sequence length="233" mass="23906">MECARFKIVVWKSSSGTDRAPLNQFGQPAFNIPTSMEERPVSNRQIAFSLAAAIGLAACQQQAANDSNVNDSANATMTEPAIQPMTAQLLDGAGKAIGDIQVSEDANGVTLRVSAAGLPQGAHGVHLHEIGKCDTPDFKSAGAHWNPASKQHGRDNPMGAHLGDLANFDIGSGPASTSYLVGAVKMSGAENALADADGTSLVIHAKADDYKTDPSGDSGDRIACAVLAPAQGG</sequence>
<dbReference type="PANTHER" id="PTHR10003">
    <property type="entry name" value="SUPEROXIDE DISMUTASE CU-ZN -RELATED"/>
    <property type="match status" value="1"/>
</dbReference>
<dbReference type="GO" id="GO:0006801">
    <property type="term" value="P:superoxide metabolic process"/>
    <property type="evidence" value="ECO:0007669"/>
    <property type="project" value="InterPro"/>
</dbReference>
<dbReference type="AlphaFoldDB" id="A0A418Q202"/>
<keyword evidence="4" id="KW-1185">Reference proteome</keyword>
<dbReference type="GO" id="GO:0005507">
    <property type="term" value="F:copper ion binding"/>
    <property type="evidence" value="ECO:0007669"/>
    <property type="project" value="InterPro"/>
</dbReference>
<dbReference type="EMBL" id="QXTF01000001">
    <property type="protein sequence ID" value="RIX31887.1"/>
    <property type="molecule type" value="Genomic_DNA"/>
</dbReference>
<gene>
    <name evidence="3" type="ORF">D3M59_02500</name>
</gene>
<accession>A0A418Q202</accession>
<dbReference type="SUPFAM" id="SSF49329">
    <property type="entry name" value="Cu,Zn superoxide dismutase-like"/>
    <property type="match status" value="1"/>
</dbReference>
<dbReference type="CDD" id="cd00305">
    <property type="entry name" value="Cu-Zn_Superoxide_Dismutase"/>
    <property type="match status" value="1"/>
</dbReference>
<dbReference type="Proteomes" id="UP000285023">
    <property type="component" value="Unassembled WGS sequence"/>
</dbReference>
<dbReference type="InterPro" id="IPR001424">
    <property type="entry name" value="SOD_Cu_Zn_dom"/>
</dbReference>
<feature type="domain" description="Superoxide dismutase copper/zinc binding" evidence="2">
    <location>
        <begin position="98"/>
        <end position="226"/>
    </location>
</feature>
<dbReference type="InterPro" id="IPR036423">
    <property type="entry name" value="SOD-like_Cu/Zn_dom_sf"/>
</dbReference>
<reference evidence="3 4" key="1">
    <citation type="submission" date="2018-09" db="EMBL/GenBank/DDBJ databases">
        <title>Sphingomonas sp. DAC4.</title>
        <authorList>
            <person name="Seo T."/>
        </authorList>
    </citation>
    <scope>NUCLEOTIDE SEQUENCE [LARGE SCALE GENOMIC DNA]</scope>
    <source>
        <strain evidence="3 4">DAC4</strain>
    </source>
</reference>
<evidence type="ECO:0000313" key="3">
    <source>
        <dbReference type="EMBL" id="RIX31887.1"/>
    </source>
</evidence>
<evidence type="ECO:0000313" key="4">
    <source>
        <dbReference type="Proteomes" id="UP000285023"/>
    </source>
</evidence>
<comment type="caution">
    <text evidence="3">The sequence shown here is derived from an EMBL/GenBank/DDBJ whole genome shotgun (WGS) entry which is preliminary data.</text>
</comment>
<dbReference type="Pfam" id="PF00080">
    <property type="entry name" value="Sod_Cu"/>
    <property type="match status" value="1"/>
</dbReference>
<organism evidence="3 4">
    <name type="scientific">Sphingomonas edaphi</name>
    <dbReference type="NCBI Taxonomy" id="2315689"/>
    <lineage>
        <taxon>Bacteria</taxon>
        <taxon>Pseudomonadati</taxon>
        <taxon>Pseudomonadota</taxon>
        <taxon>Alphaproteobacteria</taxon>
        <taxon>Sphingomonadales</taxon>
        <taxon>Sphingomonadaceae</taxon>
        <taxon>Sphingomonas</taxon>
    </lineage>
</organism>
<comment type="similarity">
    <text evidence="1">Belongs to the Cu-Zn superoxide dismutase family.</text>
</comment>
<dbReference type="Gene3D" id="2.60.40.200">
    <property type="entry name" value="Superoxide dismutase, copper/zinc binding domain"/>
    <property type="match status" value="1"/>
</dbReference>